<evidence type="ECO:0000259" key="3">
    <source>
        <dbReference type="Pfam" id="PF05043"/>
    </source>
</evidence>
<feature type="domain" description="M protein trans-acting positive regulator (MGA) HTH" evidence="4">
    <location>
        <begin position="10"/>
        <end position="56"/>
    </location>
</feature>
<dbReference type="Proteomes" id="UP001280415">
    <property type="component" value="Unassembled WGS sequence"/>
</dbReference>
<evidence type="ECO:0000256" key="2">
    <source>
        <dbReference type="ARBA" id="ARBA00023163"/>
    </source>
</evidence>
<dbReference type="Pfam" id="PF05043">
    <property type="entry name" value="Mga"/>
    <property type="match status" value="1"/>
</dbReference>
<reference evidence="5" key="1">
    <citation type="journal article" date="2023" name="PeerJ">
        <title>Selection and evaluation of lactic acid bacteria from chicken feces in Thailand as potential probiotics.</title>
        <authorList>
            <person name="Khurajog B."/>
            <person name="Disastra Y."/>
            <person name="Lawwyne L.D."/>
            <person name="Sirichokchatchawan W."/>
            <person name="Niyomtham W."/>
            <person name="Yindee J."/>
            <person name="Hampson D.J."/>
            <person name="Prapasarakul N."/>
        </authorList>
    </citation>
    <scope>NUCLEOTIDE SEQUENCE</scope>
    <source>
        <strain evidence="5">BF14</strain>
    </source>
</reference>
<dbReference type="Pfam" id="PF08280">
    <property type="entry name" value="HTH_Mga"/>
    <property type="match status" value="1"/>
</dbReference>
<keyword evidence="1" id="KW-0805">Transcription regulation</keyword>
<evidence type="ECO:0000259" key="4">
    <source>
        <dbReference type="Pfam" id="PF08280"/>
    </source>
</evidence>
<dbReference type="InterPro" id="IPR007737">
    <property type="entry name" value="Mga_HTH"/>
</dbReference>
<gene>
    <name evidence="5" type="ORF">R0H03_02050</name>
</gene>
<dbReference type="EMBL" id="JAWJAX010000002">
    <property type="protein sequence ID" value="MDV2910652.1"/>
    <property type="molecule type" value="Genomic_DNA"/>
</dbReference>
<dbReference type="AlphaFoldDB" id="A0AAW8YM75"/>
<dbReference type="PANTHER" id="PTHR30185">
    <property type="entry name" value="CRYPTIC BETA-GLUCOSIDE BGL OPERON ANTITERMINATOR"/>
    <property type="match status" value="1"/>
</dbReference>
<evidence type="ECO:0000256" key="1">
    <source>
        <dbReference type="ARBA" id="ARBA00023015"/>
    </source>
</evidence>
<name>A0AAW8YM75_PEDAC</name>
<keyword evidence="2" id="KW-0804">Transcription</keyword>
<evidence type="ECO:0000313" key="6">
    <source>
        <dbReference type="Proteomes" id="UP001280415"/>
    </source>
</evidence>
<dbReference type="PANTHER" id="PTHR30185:SF18">
    <property type="entry name" value="TRANSCRIPTIONAL REGULATOR MTLR"/>
    <property type="match status" value="1"/>
</dbReference>
<comment type="caution">
    <text evidence="5">The sequence shown here is derived from an EMBL/GenBank/DDBJ whole genome shotgun (WGS) entry which is preliminary data.</text>
</comment>
<dbReference type="InterPro" id="IPR050661">
    <property type="entry name" value="BglG_antiterminators"/>
</dbReference>
<sequence>MKTFLTASSLKKVKLLEYLLESNTWCSTKELAGVMGVTEKSILNYLDEFEQLFKETNQKIQLFNDRNKNVQILKEEDFPIYPIYLKFYRASYNYKLIDFMFQNPHLRLTDYADSQFTSISTVSRYAKLLKQYFSRYRLDFLPYRLDLKGSEVNIRSFYYYFYWNSTREITNSWPFKADLKKIKAYITNFEEVYGIELEPLQWKTFAYWMAITLERSSHAPVQIELAKKKVVDNDPSFALMRKWHLIGKLPLKESELYFLYQVIYSFGIIDGNSNYENSYALAHQKSQTASYQAVVNLAKVVKEHFNFQLATTDLELVFNFIAFHERSAFFFGNTDVFFNRSYITELEAERPRECQIMNNFHQELLRNASESVEKLLSNWQQLFLNYYFVLDYYGLFVKQAVPIKILVKDDVHHTHRLWLMNKIRAYFGHSFTFEFFDYKTPVSQVDLVISNFYVNTGDTPLILMKVLPTERNWRQLGGMLYQLSR</sequence>
<reference evidence="5" key="2">
    <citation type="submission" date="2023-10" db="EMBL/GenBank/DDBJ databases">
        <authorList>
            <person name="Khurajog B."/>
        </authorList>
    </citation>
    <scope>NUCLEOTIDE SEQUENCE</scope>
    <source>
        <strain evidence="5">BF14</strain>
    </source>
</reference>
<accession>A0AAW8YM75</accession>
<protein>
    <submittedName>
        <fullName evidence="5">Helix-turn-helix domain-containing protein</fullName>
    </submittedName>
</protein>
<evidence type="ECO:0000313" key="5">
    <source>
        <dbReference type="EMBL" id="MDV2910652.1"/>
    </source>
</evidence>
<organism evidence="5 6">
    <name type="scientific">Pediococcus acidilactici</name>
    <dbReference type="NCBI Taxonomy" id="1254"/>
    <lineage>
        <taxon>Bacteria</taxon>
        <taxon>Bacillati</taxon>
        <taxon>Bacillota</taxon>
        <taxon>Bacilli</taxon>
        <taxon>Lactobacillales</taxon>
        <taxon>Lactobacillaceae</taxon>
        <taxon>Pediococcus</taxon>
        <taxon>Pediococcus acidilactici group</taxon>
    </lineage>
</organism>
<dbReference type="InterPro" id="IPR013199">
    <property type="entry name" value="HTH_Mga_DNA-bd_dom"/>
</dbReference>
<feature type="domain" description="Mga helix-turn-helix" evidence="3">
    <location>
        <begin position="83"/>
        <end position="162"/>
    </location>
</feature>
<proteinExistence type="predicted"/>
<dbReference type="RefSeq" id="WP_317051931.1">
    <property type="nucleotide sequence ID" value="NZ_CP140878.1"/>
</dbReference>